<proteinExistence type="predicted"/>
<protein>
    <recommendedName>
        <fullName evidence="3">Regulator of chromosome condensation (RCC1) repeat-containing protein</fullName>
    </recommendedName>
</protein>
<dbReference type="AlphaFoldDB" id="A0A1M4TEZ7"/>
<dbReference type="Proteomes" id="UP000184295">
    <property type="component" value="Unassembled WGS sequence"/>
</dbReference>
<sequence>MTTLRPSRIVKSFKNAGSGYSVLFANGDLYRFNQQGFWRVKGFRSRSVPVSMTLLRDDEMGHSSRLCVLFADGTVASLTGDRWVVEAELMPRDGNPFVSMTGVRRSDLAVVCKDGVILDLADRVLAETLEPHSTPAAVLMTHPDSSGFYVVGTSGWVEAINDDLPYFGSLARERLNAPIVDGAVTAGGDGYWLLGADGGVFTFGAARFHGSLSGRISVHDARSILPLKDGSGYWILARNGKVYAMGNCAYLGSCLHHPCGALAVSLV</sequence>
<gene>
    <name evidence="1" type="ORF">SAMN02745225_00589</name>
</gene>
<accession>A0A1M4TEZ7</accession>
<name>A0A1M4TEZ7_9ACTN</name>
<dbReference type="STRING" id="1121881.SAMN02745225_00589"/>
<organism evidence="1 2">
    <name type="scientific">Ferrithrix thermotolerans DSM 19514</name>
    <dbReference type="NCBI Taxonomy" id="1121881"/>
    <lineage>
        <taxon>Bacteria</taxon>
        <taxon>Bacillati</taxon>
        <taxon>Actinomycetota</taxon>
        <taxon>Acidimicrobiia</taxon>
        <taxon>Acidimicrobiales</taxon>
        <taxon>Acidimicrobiaceae</taxon>
        <taxon>Ferrithrix</taxon>
    </lineage>
</organism>
<evidence type="ECO:0000313" key="1">
    <source>
        <dbReference type="EMBL" id="SHE43119.1"/>
    </source>
</evidence>
<evidence type="ECO:0008006" key="3">
    <source>
        <dbReference type="Google" id="ProtNLM"/>
    </source>
</evidence>
<evidence type="ECO:0000313" key="2">
    <source>
        <dbReference type="Proteomes" id="UP000184295"/>
    </source>
</evidence>
<dbReference type="OrthoDB" id="9775889at2"/>
<dbReference type="EMBL" id="FQUL01000005">
    <property type="protein sequence ID" value="SHE43119.1"/>
    <property type="molecule type" value="Genomic_DNA"/>
</dbReference>
<keyword evidence="2" id="KW-1185">Reference proteome</keyword>
<dbReference type="RefSeq" id="WP_072788585.1">
    <property type="nucleotide sequence ID" value="NZ_FQUL01000005.1"/>
</dbReference>
<reference evidence="2" key="1">
    <citation type="submission" date="2016-11" db="EMBL/GenBank/DDBJ databases">
        <authorList>
            <person name="Varghese N."/>
            <person name="Submissions S."/>
        </authorList>
    </citation>
    <scope>NUCLEOTIDE SEQUENCE [LARGE SCALE GENOMIC DNA]</scope>
    <source>
        <strain evidence="2">DSM 19514</strain>
    </source>
</reference>